<dbReference type="AlphaFoldDB" id="A0A9D4A5L2"/>
<dbReference type="Proteomes" id="UP000828251">
    <property type="component" value="Unassembled WGS sequence"/>
</dbReference>
<evidence type="ECO:0000313" key="1">
    <source>
        <dbReference type="EMBL" id="KAH1091882.1"/>
    </source>
</evidence>
<dbReference type="PANTHER" id="PTHR34278">
    <property type="entry name" value="PROTEIN THI031, PUTATIVE-RELATED"/>
    <property type="match status" value="1"/>
</dbReference>
<gene>
    <name evidence="1" type="ORF">J1N35_019139</name>
</gene>
<evidence type="ECO:0000313" key="2">
    <source>
        <dbReference type="Proteomes" id="UP000828251"/>
    </source>
</evidence>
<dbReference type="OrthoDB" id="663108at2759"/>
<name>A0A9D4A5L2_9ROSI</name>
<reference evidence="1 2" key="1">
    <citation type="journal article" date="2021" name="Plant Biotechnol. J.">
        <title>Multi-omics assisted identification of the key and species-specific regulatory components of drought-tolerant mechanisms in Gossypium stocksii.</title>
        <authorList>
            <person name="Yu D."/>
            <person name="Ke L."/>
            <person name="Zhang D."/>
            <person name="Wu Y."/>
            <person name="Sun Y."/>
            <person name="Mei J."/>
            <person name="Sun J."/>
            <person name="Sun Y."/>
        </authorList>
    </citation>
    <scope>NUCLEOTIDE SEQUENCE [LARGE SCALE GENOMIC DNA]</scope>
    <source>
        <strain evidence="2">cv. E1</strain>
        <tissue evidence="1">Leaf</tissue>
    </source>
</reference>
<sequence length="210" mass="24065">MKREGRQHGMVRTYRILPSPWNPNPGSRFVQQFDSPPTAGLFTKVPLKPTNHSKFTGRCGRPRCLGCHMHPTCKSKDKSKGSHKLRSREMVTSYRLITWRVVDGRHGLKDSEFSASRILDHLSNHYDDDDDDDDDDDECVVDDGFKVNSQLPLGEMEHYRGETEENIIVDHNKDGDDDVKNDGVYVDDDDVRFVLDQDLEEEGWCLVGDD</sequence>
<accession>A0A9D4A5L2</accession>
<organism evidence="1 2">
    <name type="scientific">Gossypium stocksii</name>
    <dbReference type="NCBI Taxonomy" id="47602"/>
    <lineage>
        <taxon>Eukaryota</taxon>
        <taxon>Viridiplantae</taxon>
        <taxon>Streptophyta</taxon>
        <taxon>Embryophyta</taxon>
        <taxon>Tracheophyta</taxon>
        <taxon>Spermatophyta</taxon>
        <taxon>Magnoliopsida</taxon>
        <taxon>eudicotyledons</taxon>
        <taxon>Gunneridae</taxon>
        <taxon>Pentapetalae</taxon>
        <taxon>rosids</taxon>
        <taxon>malvids</taxon>
        <taxon>Malvales</taxon>
        <taxon>Malvaceae</taxon>
        <taxon>Malvoideae</taxon>
        <taxon>Gossypium</taxon>
    </lineage>
</organism>
<dbReference type="PANTHER" id="PTHR34278:SF1">
    <property type="entry name" value="PROTEIN THI031, PUTATIVE-RELATED"/>
    <property type="match status" value="1"/>
</dbReference>
<dbReference type="EMBL" id="JAIQCV010000006">
    <property type="protein sequence ID" value="KAH1091882.1"/>
    <property type="molecule type" value="Genomic_DNA"/>
</dbReference>
<comment type="caution">
    <text evidence="1">The sequence shown here is derived from an EMBL/GenBank/DDBJ whole genome shotgun (WGS) entry which is preliminary data.</text>
</comment>
<proteinExistence type="predicted"/>
<keyword evidence="2" id="KW-1185">Reference proteome</keyword>
<protein>
    <submittedName>
        <fullName evidence="1">Uncharacterized protein</fullName>
    </submittedName>
</protein>